<keyword evidence="1" id="KW-0732">Signal</keyword>
<reference evidence="2 3" key="2">
    <citation type="submission" date="2023-06" db="EMBL/GenBank/DDBJ databases">
        <title>Identification and characterization of horizontal gene transfer across gut microbiota members of farm animals based on homology search.</title>
        <authorList>
            <person name="Schwarzerova J."/>
            <person name="Nykrynova M."/>
            <person name="Jureckova K."/>
            <person name="Cejkova D."/>
            <person name="Rychlik I."/>
        </authorList>
    </citation>
    <scope>NUCLEOTIDE SEQUENCE [LARGE SCALE GENOMIC DNA]</scope>
    <source>
        <strain evidence="2 3">ET340</strain>
    </source>
</reference>
<dbReference type="Proteomes" id="UP001529380">
    <property type="component" value="Unassembled WGS sequence"/>
</dbReference>
<accession>A0ABT7UP55</accession>
<dbReference type="RefSeq" id="WP_289599384.1">
    <property type="nucleotide sequence ID" value="NZ_JAUDCL010000006.1"/>
</dbReference>
<comment type="caution">
    <text evidence="2">The sequence shown here is derived from an EMBL/GenBank/DDBJ whole genome shotgun (WGS) entry which is preliminary data.</text>
</comment>
<evidence type="ECO:0000313" key="2">
    <source>
        <dbReference type="EMBL" id="MDM8200659.1"/>
    </source>
</evidence>
<evidence type="ECO:0000256" key="1">
    <source>
        <dbReference type="SAM" id="SignalP"/>
    </source>
</evidence>
<reference evidence="2 3" key="3">
    <citation type="submission" date="2023-06" db="EMBL/GenBank/DDBJ databases">
        <authorList>
            <person name="Zeman M."/>
            <person name="Kubasova T."/>
            <person name="Jahodarova E."/>
            <person name="Nykrynova M."/>
            <person name="Rychlik I."/>
        </authorList>
    </citation>
    <scope>NUCLEOTIDE SEQUENCE [LARGE SCALE GENOMIC DNA]</scope>
    <source>
        <strain evidence="2 3">ET340</strain>
    </source>
</reference>
<organism evidence="2 3">
    <name type="scientific">Allofournierella massiliensis</name>
    <dbReference type="NCBI Taxonomy" id="1650663"/>
    <lineage>
        <taxon>Bacteria</taxon>
        <taxon>Bacillati</taxon>
        <taxon>Bacillota</taxon>
        <taxon>Clostridia</taxon>
        <taxon>Eubacteriales</taxon>
        <taxon>Oscillospiraceae</taxon>
        <taxon>Allofournierella</taxon>
    </lineage>
</organism>
<reference evidence="3" key="1">
    <citation type="submission" date="2023-06" db="EMBL/GenBank/DDBJ databases">
        <title>Identification and characterization of horizontal gene transfer across gut microbiota members of farm animals based on homology search.</title>
        <authorList>
            <person name="Zeman M."/>
            <person name="Kubasova T."/>
            <person name="Jahodarova E."/>
            <person name="Nykrynova M."/>
            <person name="Rychlik I."/>
        </authorList>
    </citation>
    <scope>NUCLEOTIDE SEQUENCE [LARGE SCALE GENOMIC DNA]</scope>
    <source>
        <strain evidence="3">ET340</strain>
    </source>
</reference>
<protein>
    <recommendedName>
        <fullName evidence="4">Camelysin metallo-endopeptidase</fullName>
    </recommendedName>
</protein>
<sequence length="167" mass="16654">MLKKTTLLSIATAAAVITTSVGTFAAYDTVTAEATAGSVSFRKPVTIQAAELTMSPEEDSLSTAPSATGTVTFTVTDEESLASSLGLEIAVADNGATGLSASDFDFNVTDSSDGANSGCTGGGTSWTDSDLTGTNQYTVTATLKAESASKLNSAAGDVKITVTGTLS</sequence>
<gene>
    <name evidence="2" type="ORF">QUW08_05030</name>
</gene>
<dbReference type="EMBL" id="JAUDCL010000006">
    <property type="protein sequence ID" value="MDM8200659.1"/>
    <property type="molecule type" value="Genomic_DNA"/>
</dbReference>
<name>A0ABT7UP55_9FIRM</name>
<evidence type="ECO:0000313" key="3">
    <source>
        <dbReference type="Proteomes" id="UP001529380"/>
    </source>
</evidence>
<evidence type="ECO:0008006" key="4">
    <source>
        <dbReference type="Google" id="ProtNLM"/>
    </source>
</evidence>
<feature type="chain" id="PRO_5046430723" description="Camelysin metallo-endopeptidase" evidence="1">
    <location>
        <begin position="26"/>
        <end position="167"/>
    </location>
</feature>
<feature type="signal peptide" evidence="1">
    <location>
        <begin position="1"/>
        <end position="25"/>
    </location>
</feature>
<keyword evidence="3" id="KW-1185">Reference proteome</keyword>
<proteinExistence type="predicted"/>